<sequence>MQKLKNRPDVSVVMITWGHEKFIEQAIEGVLNQSFDGRIELLISNDCSPDNTNQVITSYLANRPVPPHIEIRYFNHNKNRGSMKNFIWTICKSEGSYIAMCEGDDYWTDPEKIQKQVNFLRENQDCNLVYHRVMLCHEDGSLKEEDLNTANESYKRSVEELAEKGNFMHTASVMFRNNIEFPENLEFSHIGDYPIWFLNGEVGKFGYLPEFMGVYRLWGGSIWGTKGLSYKGLNWLGVLSGLVKYTRDKNLKKLLKLQATNVFTWISFRELDRKQKFRLLRYIFQLKPSLLAQMVGKAMGKYNK</sequence>
<proteinExistence type="predicted"/>
<dbReference type="EMBL" id="FNUT01000016">
    <property type="protein sequence ID" value="SEG73480.1"/>
    <property type="molecule type" value="Genomic_DNA"/>
</dbReference>
<dbReference type="AlphaFoldDB" id="A0A1H6CKK7"/>
<dbReference type="InterPro" id="IPR029044">
    <property type="entry name" value="Nucleotide-diphossugar_trans"/>
</dbReference>
<keyword evidence="3" id="KW-1185">Reference proteome</keyword>
<dbReference type="InterPro" id="IPR001173">
    <property type="entry name" value="Glyco_trans_2-like"/>
</dbReference>
<dbReference type="PANTHER" id="PTHR22916">
    <property type="entry name" value="GLYCOSYLTRANSFERASE"/>
    <property type="match status" value="1"/>
</dbReference>
<feature type="domain" description="Glycosyltransferase 2-like" evidence="1">
    <location>
        <begin position="11"/>
        <end position="145"/>
    </location>
</feature>
<gene>
    <name evidence="2" type="ORF">SAMN05421877_11667</name>
</gene>
<organism evidence="2 3">
    <name type="scientific">Sphingobacterium lactis</name>
    <dbReference type="NCBI Taxonomy" id="797291"/>
    <lineage>
        <taxon>Bacteria</taxon>
        <taxon>Pseudomonadati</taxon>
        <taxon>Bacteroidota</taxon>
        <taxon>Sphingobacteriia</taxon>
        <taxon>Sphingobacteriales</taxon>
        <taxon>Sphingobacteriaceae</taxon>
        <taxon>Sphingobacterium</taxon>
    </lineage>
</organism>
<dbReference type="RefSeq" id="WP_103907848.1">
    <property type="nucleotide sequence ID" value="NZ_CP049246.1"/>
</dbReference>
<evidence type="ECO:0000313" key="3">
    <source>
        <dbReference type="Proteomes" id="UP000236731"/>
    </source>
</evidence>
<accession>A0A1H6CKK7</accession>
<dbReference type="PANTHER" id="PTHR22916:SF3">
    <property type="entry name" value="UDP-GLCNAC:BETAGAL BETA-1,3-N-ACETYLGLUCOSAMINYLTRANSFERASE-LIKE PROTEIN 1"/>
    <property type="match status" value="1"/>
</dbReference>
<dbReference type="OrthoDB" id="9815829at2"/>
<dbReference type="Pfam" id="PF00535">
    <property type="entry name" value="Glycos_transf_2"/>
    <property type="match status" value="1"/>
</dbReference>
<dbReference type="Gene3D" id="3.90.550.10">
    <property type="entry name" value="Spore Coat Polysaccharide Biosynthesis Protein SpsA, Chain A"/>
    <property type="match status" value="1"/>
</dbReference>
<evidence type="ECO:0000313" key="2">
    <source>
        <dbReference type="EMBL" id="SEG73480.1"/>
    </source>
</evidence>
<keyword evidence="2" id="KW-0808">Transferase</keyword>
<evidence type="ECO:0000259" key="1">
    <source>
        <dbReference type="Pfam" id="PF00535"/>
    </source>
</evidence>
<name>A0A1H6CKK7_9SPHI</name>
<reference evidence="3" key="1">
    <citation type="submission" date="2016-10" db="EMBL/GenBank/DDBJ databases">
        <authorList>
            <person name="Varghese N."/>
            <person name="Submissions S."/>
        </authorList>
    </citation>
    <scope>NUCLEOTIDE SEQUENCE [LARGE SCALE GENOMIC DNA]</scope>
    <source>
        <strain evidence="3">DSM 22361</strain>
    </source>
</reference>
<dbReference type="GO" id="GO:0016758">
    <property type="term" value="F:hexosyltransferase activity"/>
    <property type="evidence" value="ECO:0007669"/>
    <property type="project" value="UniProtKB-ARBA"/>
</dbReference>
<dbReference type="Proteomes" id="UP000236731">
    <property type="component" value="Unassembled WGS sequence"/>
</dbReference>
<dbReference type="SUPFAM" id="SSF53448">
    <property type="entry name" value="Nucleotide-diphospho-sugar transferases"/>
    <property type="match status" value="1"/>
</dbReference>
<protein>
    <submittedName>
        <fullName evidence="2">Glycosyltransferase involved in cell wall bisynthesis</fullName>
    </submittedName>
</protein>